<evidence type="ECO:0000256" key="2">
    <source>
        <dbReference type="ARBA" id="ARBA00010421"/>
    </source>
</evidence>
<reference evidence="5" key="1">
    <citation type="submission" date="2019-10" db="EMBL/GenBank/DDBJ databases">
        <authorList>
            <person name="Nor Muhammad N."/>
        </authorList>
    </citation>
    <scope>NUCLEOTIDE SEQUENCE</scope>
</reference>
<accession>A0A5K1K2Z4</accession>
<evidence type="ECO:0000256" key="4">
    <source>
        <dbReference type="SAM" id="SignalP"/>
    </source>
</evidence>
<dbReference type="GO" id="GO:0016787">
    <property type="term" value="F:hydrolase activity"/>
    <property type="evidence" value="ECO:0007669"/>
    <property type="project" value="UniProtKB-KW"/>
</dbReference>
<name>A0A5K1K2Z4_9APHY</name>
<dbReference type="InterPro" id="IPR010829">
    <property type="entry name" value="Cerato-platanin"/>
</dbReference>
<comment type="subcellular location">
    <subcellularLocation>
        <location evidence="1">Secreted</location>
    </subcellularLocation>
</comment>
<protein>
    <submittedName>
        <fullName evidence="5">ATP-dependent RNA helicase CshA (EC)</fullName>
        <ecNumber evidence="5">3.6.4.13</ecNumber>
    </submittedName>
</protein>
<evidence type="ECO:0000256" key="3">
    <source>
        <dbReference type="ARBA" id="ARBA00022525"/>
    </source>
</evidence>
<organism evidence="5">
    <name type="scientific">Ganoderma boninense</name>
    <dbReference type="NCBI Taxonomy" id="34458"/>
    <lineage>
        <taxon>Eukaryota</taxon>
        <taxon>Fungi</taxon>
        <taxon>Dikarya</taxon>
        <taxon>Basidiomycota</taxon>
        <taxon>Agaricomycotina</taxon>
        <taxon>Agaricomycetes</taxon>
        <taxon>Polyporales</taxon>
        <taxon>Polyporaceae</taxon>
        <taxon>Ganoderma</taxon>
    </lineage>
</organism>
<dbReference type="Pfam" id="PF07249">
    <property type="entry name" value="Cerato-platanin"/>
    <property type="match status" value="1"/>
</dbReference>
<keyword evidence="5" id="KW-0378">Hydrolase</keyword>
<keyword evidence="5" id="KW-0547">Nucleotide-binding</keyword>
<feature type="chain" id="PRO_5023945200" evidence="4">
    <location>
        <begin position="21"/>
        <end position="151"/>
    </location>
</feature>
<dbReference type="GO" id="GO:0005576">
    <property type="term" value="C:extracellular region"/>
    <property type="evidence" value="ECO:0007669"/>
    <property type="project" value="UniProtKB-SubCell"/>
</dbReference>
<evidence type="ECO:0000313" key="5">
    <source>
        <dbReference type="EMBL" id="VWO99756.1"/>
    </source>
</evidence>
<dbReference type="EC" id="3.6.4.13" evidence="5"/>
<keyword evidence="3" id="KW-0964">Secreted</keyword>
<proteinExistence type="inferred from homology"/>
<dbReference type="Gene3D" id="2.40.40.10">
    <property type="entry name" value="RlpA-like domain"/>
    <property type="match status" value="1"/>
</dbReference>
<evidence type="ECO:0000256" key="1">
    <source>
        <dbReference type="ARBA" id="ARBA00004613"/>
    </source>
</evidence>
<dbReference type="EMBL" id="LR727878">
    <property type="protein sequence ID" value="VWO99756.1"/>
    <property type="molecule type" value="Genomic_DNA"/>
</dbReference>
<dbReference type="CDD" id="cd22778">
    <property type="entry name" value="DPBB_CEPL-like"/>
    <property type="match status" value="1"/>
</dbReference>
<comment type="similarity">
    <text evidence="2">Belongs to the cerato-platanin family.</text>
</comment>
<sequence>MQFLTLFAATVATFVASTVAAPGNYGNGGDNGAQNVRVGFSLDLNPTTPIGSLSCAATFAKKFPQFHTLGDLPTAPFYGEVPGAVDGSSECASCWKLQYDGQAPVYMIAVDNAEIFQLSKTAFEQFAGAQGIAKGIVNATAAQVSPDFCHL</sequence>
<keyword evidence="4" id="KW-0732">Signal</keyword>
<dbReference type="AlphaFoldDB" id="A0A5K1K2Z4"/>
<keyword evidence="5" id="KW-0347">Helicase</keyword>
<dbReference type="GO" id="GO:0003724">
    <property type="term" value="F:RNA helicase activity"/>
    <property type="evidence" value="ECO:0007669"/>
    <property type="project" value="UniProtKB-EC"/>
</dbReference>
<feature type="signal peptide" evidence="4">
    <location>
        <begin position="1"/>
        <end position="20"/>
    </location>
</feature>
<gene>
    <name evidence="5" type="primary">Q8Y8N0</name>
</gene>
<dbReference type="InterPro" id="IPR036908">
    <property type="entry name" value="RlpA-like_sf"/>
</dbReference>
<keyword evidence="5" id="KW-0067">ATP-binding</keyword>